<evidence type="ECO:0000313" key="10">
    <source>
        <dbReference type="EMBL" id="OZI67238.1"/>
    </source>
</evidence>
<keyword evidence="3" id="KW-1003">Cell membrane</keyword>
<evidence type="ECO:0000256" key="3">
    <source>
        <dbReference type="ARBA" id="ARBA00022475"/>
    </source>
</evidence>
<sequence>MRPERPFRNGGDRPLPLPQHPVNPHSNFRVIAVVVATTLFMQNIDSTAIATALPAMARDLDVNAVHLSAAITSYLVAMTVFIPVSGWVADRFGAKRIFMCAIFLFTAASCACALSNGLGGLVLARIVQGASGAMMVPVGRLVLLRGVRREDLLSATTWLSMPAMVGPVIGPPLGGFLTDTFSWRSIFWINLPIGILGLVLVWRLIPHTQTERPPKLDIPGMTLMGLAISVFMIGVETVGRGIVAPEFPWLAIALGLLLFGLTVRHCRRVPNPAIDFSLLSIPTFKAATAAGSLFRAGAGALPFMVPLTLQLGFGLSASRSGMLTLASAVGAFCMRPMAQFFLQRFRVRTILLGGCYAFAVTLLVCATLTADWPETAIFALLLCGGLARSLNFACMNALTYADVPPQKLSAATSFSGTAQHLPRAAGVAVAAGVMQVSMVLSGRDHAAHWDFAWSFIAIAAVVLASVPGYAALRPEAGAGISRGRSRKAA</sequence>
<proteinExistence type="predicted"/>
<feature type="transmembrane region" description="Helical" evidence="8">
    <location>
        <begin position="186"/>
        <end position="204"/>
    </location>
</feature>
<dbReference type="Gene3D" id="1.20.1250.20">
    <property type="entry name" value="MFS general substrate transporter like domains"/>
    <property type="match status" value="1"/>
</dbReference>
<evidence type="ECO:0000259" key="9">
    <source>
        <dbReference type="PROSITE" id="PS50850"/>
    </source>
</evidence>
<feature type="transmembrane region" description="Helical" evidence="8">
    <location>
        <begin position="97"/>
        <end position="116"/>
    </location>
</feature>
<feature type="transmembrane region" description="Helical" evidence="8">
    <location>
        <begin position="317"/>
        <end position="338"/>
    </location>
</feature>
<feature type="transmembrane region" description="Helical" evidence="8">
    <location>
        <begin position="350"/>
        <end position="370"/>
    </location>
</feature>
<feature type="domain" description="Major facilitator superfamily (MFS) profile" evidence="9">
    <location>
        <begin position="31"/>
        <end position="477"/>
    </location>
</feature>
<evidence type="ECO:0000256" key="4">
    <source>
        <dbReference type="ARBA" id="ARBA00022692"/>
    </source>
</evidence>
<gene>
    <name evidence="10" type="ORF">CAL28_06035</name>
</gene>
<protein>
    <submittedName>
        <fullName evidence="10">MFS transporter</fullName>
    </submittedName>
</protein>
<dbReference type="PROSITE" id="PS50850">
    <property type="entry name" value="MFS"/>
    <property type="match status" value="1"/>
</dbReference>
<feature type="region of interest" description="Disordered" evidence="7">
    <location>
        <begin position="1"/>
        <end position="21"/>
    </location>
</feature>
<reference evidence="11" key="1">
    <citation type="submission" date="2017-05" db="EMBL/GenBank/DDBJ databases">
        <title>Complete and WGS of Bordetella genogroups.</title>
        <authorList>
            <person name="Spilker T."/>
            <person name="Lipuma J."/>
        </authorList>
    </citation>
    <scope>NUCLEOTIDE SEQUENCE [LARGE SCALE GENOMIC DNA]</scope>
    <source>
        <strain evidence="11">AU8856</strain>
    </source>
</reference>
<keyword evidence="2" id="KW-0813">Transport</keyword>
<comment type="subcellular location">
    <subcellularLocation>
        <location evidence="1">Cell membrane</location>
        <topology evidence="1">Multi-pass membrane protein</topology>
    </subcellularLocation>
</comment>
<dbReference type="EMBL" id="NEVS01000001">
    <property type="protein sequence ID" value="OZI67238.1"/>
    <property type="molecule type" value="Genomic_DNA"/>
</dbReference>
<accession>A0A261UZB4</accession>
<evidence type="ECO:0000256" key="5">
    <source>
        <dbReference type="ARBA" id="ARBA00022989"/>
    </source>
</evidence>
<keyword evidence="5 8" id="KW-1133">Transmembrane helix</keyword>
<dbReference type="InterPro" id="IPR036259">
    <property type="entry name" value="MFS_trans_sf"/>
</dbReference>
<feature type="transmembrane region" description="Helical" evidence="8">
    <location>
        <begin position="247"/>
        <end position="263"/>
    </location>
</feature>
<dbReference type="PANTHER" id="PTHR42718">
    <property type="entry name" value="MAJOR FACILITATOR SUPERFAMILY MULTIDRUG TRANSPORTER MFSC"/>
    <property type="match status" value="1"/>
</dbReference>
<organism evidence="10 11">
    <name type="scientific">Bordetella genomosp. 11</name>
    <dbReference type="NCBI Taxonomy" id="1416808"/>
    <lineage>
        <taxon>Bacteria</taxon>
        <taxon>Pseudomonadati</taxon>
        <taxon>Pseudomonadota</taxon>
        <taxon>Betaproteobacteria</taxon>
        <taxon>Burkholderiales</taxon>
        <taxon>Alcaligenaceae</taxon>
        <taxon>Bordetella</taxon>
    </lineage>
</organism>
<evidence type="ECO:0000256" key="1">
    <source>
        <dbReference type="ARBA" id="ARBA00004651"/>
    </source>
</evidence>
<dbReference type="InterPro" id="IPR020846">
    <property type="entry name" value="MFS_dom"/>
</dbReference>
<dbReference type="GO" id="GO:0022857">
    <property type="term" value="F:transmembrane transporter activity"/>
    <property type="evidence" value="ECO:0007669"/>
    <property type="project" value="InterPro"/>
</dbReference>
<name>A0A261UZB4_9BORD</name>
<feature type="compositionally biased region" description="Basic and acidic residues" evidence="7">
    <location>
        <begin position="1"/>
        <end position="11"/>
    </location>
</feature>
<keyword evidence="4 8" id="KW-0812">Transmembrane</keyword>
<feature type="transmembrane region" description="Helical" evidence="8">
    <location>
        <begin position="27"/>
        <end position="44"/>
    </location>
</feature>
<dbReference type="PANTHER" id="PTHR42718:SF46">
    <property type="entry name" value="BLR6921 PROTEIN"/>
    <property type="match status" value="1"/>
</dbReference>
<feature type="transmembrane region" description="Helical" evidence="8">
    <location>
        <begin position="216"/>
        <end position="235"/>
    </location>
</feature>
<feature type="transmembrane region" description="Helical" evidence="8">
    <location>
        <begin position="452"/>
        <end position="472"/>
    </location>
</feature>
<dbReference type="Proteomes" id="UP000215767">
    <property type="component" value="Unassembled WGS sequence"/>
</dbReference>
<dbReference type="Gene3D" id="1.20.1720.10">
    <property type="entry name" value="Multidrug resistance protein D"/>
    <property type="match status" value="1"/>
</dbReference>
<feature type="transmembrane region" description="Helical" evidence="8">
    <location>
        <begin position="122"/>
        <end position="143"/>
    </location>
</feature>
<dbReference type="Pfam" id="PF07690">
    <property type="entry name" value="MFS_1"/>
    <property type="match status" value="1"/>
</dbReference>
<feature type="transmembrane region" description="Helical" evidence="8">
    <location>
        <begin position="155"/>
        <end position="174"/>
    </location>
</feature>
<dbReference type="SUPFAM" id="SSF103473">
    <property type="entry name" value="MFS general substrate transporter"/>
    <property type="match status" value="1"/>
</dbReference>
<dbReference type="InterPro" id="IPR011701">
    <property type="entry name" value="MFS"/>
</dbReference>
<evidence type="ECO:0000256" key="2">
    <source>
        <dbReference type="ARBA" id="ARBA00022448"/>
    </source>
</evidence>
<evidence type="ECO:0000313" key="11">
    <source>
        <dbReference type="Proteomes" id="UP000215767"/>
    </source>
</evidence>
<dbReference type="PRINTS" id="PR01036">
    <property type="entry name" value="TCRTETB"/>
</dbReference>
<dbReference type="GO" id="GO:0005886">
    <property type="term" value="C:plasma membrane"/>
    <property type="evidence" value="ECO:0007669"/>
    <property type="project" value="UniProtKB-SubCell"/>
</dbReference>
<feature type="transmembrane region" description="Helical" evidence="8">
    <location>
        <begin position="284"/>
        <end position="305"/>
    </location>
</feature>
<evidence type="ECO:0000256" key="6">
    <source>
        <dbReference type="ARBA" id="ARBA00023136"/>
    </source>
</evidence>
<keyword evidence="6 8" id="KW-0472">Membrane</keyword>
<dbReference type="OrthoDB" id="9807274at2"/>
<dbReference type="AlphaFoldDB" id="A0A261UZB4"/>
<evidence type="ECO:0000256" key="7">
    <source>
        <dbReference type="SAM" id="MobiDB-lite"/>
    </source>
</evidence>
<feature type="transmembrane region" description="Helical" evidence="8">
    <location>
        <begin position="64"/>
        <end position="85"/>
    </location>
</feature>
<keyword evidence="11" id="KW-1185">Reference proteome</keyword>
<evidence type="ECO:0000256" key="8">
    <source>
        <dbReference type="SAM" id="Phobius"/>
    </source>
</evidence>
<comment type="caution">
    <text evidence="10">The sequence shown here is derived from an EMBL/GenBank/DDBJ whole genome shotgun (WGS) entry which is preliminary data.</text>
</comment>